<dbReference type="RefSeq" id="WP_145301197.1">
    <property type="nucleotide sequence ID" value="NZ_CP036299.1"/>
</dbReference>
<evidence type="ECO:0000259" key="3">
    <source>
        <dbReference type="Pfam" id="PF20696"/>
    </source>
</evidence>
<dbReference type="InterPro" id="IPR049383">
    <property type="entry name" value="UbiD-like_N"/>
</dbReference>
<dbReference type="SUPFAM" id="SSF50475">
    <property type="entry name" value="FMN-binding split barrel"/>
    <property type="match status" value="1"/>
</dbReference>
<dbReference type="InterPro" id="IPR048304">
    <property type="entry name" value="UbiD_Rift_dom"/>
</dbReference>
<dbReference type="GO" id="GO:0008694">
    <property type="term" value="F:4-hydroxy-3-polyprenylbenzoate decarboxylase activity"/>
    <property type="evidence" value="ECO:0007669"/>
    <property type="project" value="TreeGrafter"/>
</dbReference>
<dbReference type="Pfam" id="PF01977">
    <property type="entry name" value="UbiD"/>
    <property type="match status" value="1"/>
</dbReference>
<feature type="domain" description="3-octaprenyl-4-hydroxybenzoate carboxy-lyase-like N-terminal" evidence="2">
    <location>
        <begin position="33"/>
        <end position="105"/>
    </location>
</feature>
<dbReference type="Pfam" id="PF20695">
    <property type="entry name" value="UbiD_N"/>
    <property type="match status" value="1"/>
</dbReference>
<feature type="domain" description="3-octaprenyl-4-hydroxybenzoate carboxy-lyase-like Rift-related" evidence="1">
    <location>
        <begin position="134"/>
        <end position="331"/>
    </location>
</feature>
<gene>
    <name evidence="4" type="primary">ubiD</name>
    <name evidence="4" type="ORF">Spb1_29280</name>
</gene>
<dbReference type="EMBL" id="CP036299">
    <property type="protein sequence ID" value="QDV30991.1"/>
    <property type="molecule type" value="Genomic_DNA"/>
</dbReference>
<sequence>MKTVCSIGAFVQALATQSQASHGFDLASSGRAAEAELIRITVAVDPREELFEIVRQIDQLTEFPPVIVFDDVRGSQFPVVVNLLATEQRCAQMLGVPHWNDISQLFPFSRSINSEAKGFLWSTATEPIIRQRTVASQQVIRLGGEVDLGTLPGIYRQTQSPHPVLFHAHSVTRGTGGDRSVDRCHLSILDGKTLICDWPLGSAAPRHLEEARAAGQPLPVAFVIGSDTASYAMDGRWLNLHPACWGRDVWEFLGRQRESGFVVARARTSDIDVAGDAEMILEGVIDTGVVNVPHHLETRRSGWQSEVAEFPLARITAITHKALPLVPMVLPETRESHLADRLLEQVSRSRLSSIIPELNELYFPALQEGHQLIVASLKSSDVGRARQLIHAIWSLPILSEAKLVIIVDNDVDIRDQSAVWRAIVREAGFPEDIEYSRGTGVPWSKPPSSVEFLSRQNPGMPLIFSGQKIGIDATRKKRVSDSDDQLSRATIEKVKARWDEYGLSEYLRTPGLL</sequence>
<dbReference type="PANTHER" id="PTHR30108:SF17">
    <property type="entry name" value="FERULIC ACID DECARBOXYLASE 1"/>
    <property type="match status" value="1"/>
</dbReference>
<name>A0A518GR35_9PLAN</name>
<accession>A0A518GR35</accession>
<dbReference type="GO" id="GO:0006744">
    <property type="term" value="P:ubiquinone biosynthetic process"/>
    <property type="evidence" value="ECO:0007669"/>
    <property type="project" value="TreeGrafter"/>
</dbReference>
<dbReference type="Pfam" id="PF20696">
    <property type="entry name" value="UbiD_C"/>
    <property type="match status" value="1"/>
</dbReference>
<evidence type="ECO:0000313" key="5">
    <source>
        <dbReference type="Proteomes" id="UP000315349"/>
    </source>
</evidence>
<evidence type="ECO:0000259" key="2">
    <source>
        <dbReference type="Pfam" id="PF20695"/>
    </source>
</evidence>
<dbReference type="OrthoDB" id="9809841at2"/>
<dbReference type="Proteomes" id="UP000315349">
    <property type="component" value="Chromosome"/>
</dbReference>
<dbReference type="SUPFAM" id="SSF143968">
    <property type="entry name" value="UbiD C-terminal domain-like"/>
    <property type="match status" value="1"/>
</dbReference>
<dbReference type="GO" id="GO:0005829">
    <property type="term" value="C:cytosol"/>
    <property type="evidence" value="ECO:0007669"/>
    <property type="project" value="TreeGrafter"/>
</dbReference>
<dbReference type="AlphaFoldDB" id="A0A518GR35"/>
<keyword evidence="5" id="KW-1185">Reference proteome</keyword>
<organism evidence="4 5">
    <name type="scientific">Planctopirus ephydatiae</name>
    <dbReference type="NCBI Taxonomy" id="2528019"/>
    <lineage>
        <taxon>Bacteria</taxon>
        <taxon>Pseudomonadati</taxon>
        <taxon>Planctomycetota</taxon>
        <taxon>Planctomycetia</taxon>
        <taxon>Planctomycetales</taxon>
        <taxon>Planctomycetaceae</taxon>
        <taxon>Planctopirus</taxon>
    </lineage>
</organism>
<protein>
    <submittedName>
        <fullName evidence="4">3-octaprenyl-4-hydroxybenzoate carboxy-lyase</fullName>
        <ecNumber evidence="4">4.1.1.-</ecNumber>
    </submittedName>
</protein>
<dbReference type="InterPro" id="IPR002830">
    <property type="entry name" value="UbiD"/>
</dbReference>
<evidence type="ECO:0000259" key="1">
    <source>
        <dbReference type="Pfam" id="PF01977"/>
    </source>
</evidence>
<proteinExistence type="predicted"/>
<evidence type="ECO:0000313" key="4">
    <source>
        <dbReference type="EMBL" id="QDV30991.1"/>
    </source>
</evidence>
<dbReference type="PANTHER" id="PTHR30108">
    <property type="entry name" value="3-OCTAPRENYL-4-HYDROXYBENZOATE CARBOXY-LYASE-RELATED"/>
    <property type="match status" value="1"/>
</dbReference>
<reference evidence="4 5" key="1">
    <citation type="submission" date="2019-02" db="EMBL/GenBank/DDBJ databases">
        <title>Deep-cultivation of Planctomycetes and their phenomic and genomic characterization uncovers novel biology.</title>
        <authorList>
            <person name="Wiegand S."/>
            <person name="Jogler M."/>
            <person name="Boedeker C."/>
            <person name="Pinto D."/>
            <person name="Vollmers J."/>
            <person name="Rivas-Marin E."/>
            <person name="Kohn T."/>
            <person name="Peeters S.H."/>
            <person name="Heuer A."/>
            <person name="Rast P."/>
            <person name="Oberbeckmann S."/>
            <person name="Bunk B."/>
            <person name="Jeske O."/>
            <person name="Meyerdierks A."/>
            <person name="Storesund J.E."/>
            <person name="Kallscheuer N."/>
            <person name="Luecker S."/>
            <person name="Lage O.M."/>
            <person name="Pohl T."/>
            <person name="Merkel B.J."/>
            <person name="Hornburger P."/>
            <person name="Mueller R.-W."/>
            <person name="Bruemmer F."/>
            <person name="Labrenz M."/>
            <person name="Spormann A.M."/>
            <person name="Op den Camp H."/>
            <person name="Overmann J."/>
            <person name="Amann R."/>
            <person name="Jetten M.S.M."/>
            <person name="Mascher T."/>
            <person name="Medema M.H."/>
            <person name="Devos D.P."/>
            <person name="Kaster A.-K."/>
            <person name="Ovreas L."/>
            <person name="Rohde M."/>
            <person name="Galperin M.Y."/>
            <person name="Jogler C."/>
        </authorList>
    </citation>
    <scope>NUCLEOTIDE SEQUENCE [LARGE SCALE GENOMIC DNA]</scope>
    <source>
        <strain evidence="4 5">Spb1</strain>
    </source>
</reference>
<dbReference type="InterPro" id="IPR049381">
    <property type="entry name" value="UbiD-like_C"/>
</dbReference>
<dbReference type="KEGG" id="peh:Spb1_29280"/>
<feature type="domain" description="3-octaprenyl-4-hydroxybenzoate carboxy-lyase-like C-terminal" evidence="3">
    <location>
        <begin position="349"/>
        <end position="473"/>
    </location>
</feature>
<dbReference type="EC" id="4.1.1.-" evidence="4"/>
<dbReference type="Gene3D" id="3.40.1670.10">
    <property type="entry name" value="UbiD C-terminal domain-like"/>
    <property type="match status" value="1"/>
</dbReference>
<keyword evidence="4" id="KW-0456">Lyase</keyword>